<dbReference type="Pfam" id="PF00196">
    <property type="entry name" value="GerE"/>
    <property type="match status" value="1"/>
</dbReference>
<dbReference type="SUPFAM" id="SSF46894">
    <property type="entry name" value="C-terminal effector domain of the bipartite response regulators"/>
    <property type="match status" value="1"/>
</dbReference>
<dbReference type="InterPro" id="IPR036388">
    <property type="entry name" value="WH-like_DNA-bd_sf"/>
</dbReference>
<sequence length="113" mass="12343">MPRSSTLTTIERGILNDVASGLNTIQIGFKQHRSPETIRTHMKNILVKLKARNRAHAVANAYNTGILTCPLPHLPRTQPVPATSLPPRRGPAPTRPRRTDVSAAQAGSPLSRR</sequence>
<evidence type="ECO:0000259" key="5">
    <source>
        <dbReference type="PROSITE" id="PS50043"/>
    </source>
</evidence>
<evidence type="ECO:0000313" key="6">
    <source>
        <dbReference type="EMBL" id="WIV52879.1"/>
    </source>
</evidence>
<dbReference type="PANTHER" id="PTHR44688:SF16">
    <property type="entry name" value="DNA-BINDING TRANSCRIPTIONAL ACTIVATOR DEVR_DOSR"/>
    <property type="match status" value="1"/>
</dbReference>
<dbReference type="CDD" id="cd06170">
    <property type="entry name" value="LuxR_C_like"/>
    <property type="match status" value="1"/>
</dbReference>
<reference evidence="6 7" key="1">
    <citation type="submission" date="2023-06" db="EMBL/GenBank/DDBJ databases">
        <authorList>
            <person name="Oyuntsetseg B."/>
            <person name="Kim S.B."/>
        </authorList>
    </citation>
    <scope>NUCLEOTIDE SEQUENCE [LARGE SCALE GENOMIC DNA]</scope>
    <source>
        <strain evidence="6 7">2-2</strain>
    </source>
</reference>
<dbReference type="InterPro" id="IPR016032">
    <property type="entry name" value="Sig_transdc_resp-reg_C-effctor"/>
</dbReference>
<dbReference type="SMART" id="SM00421">
    <property type="entry name" value="HTH_LUXR"/>
    <property type="match status" value="1"/>
</dbReference>
<accession>A0ABY8XC27</accession>
<evidence type="ECO:0000256" key="1">
    <source>
        <dbReference type="ARBA" id="ARBA00023015"/>
    </source>
</evidence>
<dbReference type="PROSITE" id="PS50043">
    <property type="entry name" value="HTH_LUXR_2"/>
    <property type="match status" value="1"/>
</dbReference>
<dbReference type="Proteomes" id="UP001227101">
    <property type="component" value="Chromosome"/>
</dbReference>
<keyword evidence="2" id="KW-0238">DNA-binding</keyword>
<evidence type="ECO:0000256" key="3">
    <source>
        <dbReference type="ARBA" id="ARBA00023163"/>
    </source>
</evidence>
<proteinExistence type="predicted"/>
<dbReference type="RefSeq" id="WP_285449281.1">
    <property type="nucleotide sequence ID" value="NZ_CP127173.1"/>
</dbReference>
<keyword evidence="7" id="KW-1185">Reference proteome</keyword>
<evidence type="ECO:0000256" key="2">
    <source>
        <dbReference type="ARBA" id="ARBA00023125"/>
    </source>
</evidence>
<organism evidence="6 7">
    <name type="scientific">Amycolatopsis nalaikhensis</name>
    <dbReference type="NCBI Taxonomy" id="715472"/>
    <lineage>
        <taxon>Bacteria</taxon>
        <taxon>Bacillati</taxon>
        <taxon>Actinomycetota</taxon>
        <taxon>Actinomycetes</taxon>
        <taxon>Pseudonocardiales</taxon>
        <taxon>Pseudonocardiaceae</taxon>
        <taxon>Amycolatopsis</taxon>
    </lineage>
</organism>
<dbReference type="Gene3D" id="1.10.10.10">
    <property type="entry name" value="Winged helix-like DNA-binding domain superfamily/Winged helix DNA-binding domain"/>
    <property type="match status" value="1"/>
</dbReference>
<gene>
    <name evidence="6" type="ORF">QP939_28460</name>
</gene>
<protein>
    <submittedName>
        <fullName evidence="6">Helix-turn-helix transcriptional regulator</fullName>
    </submittedName>
</protein>
<evidence type="ECO:0000313" key="7">
    <source>
        <dbReference type="Proteomes" id="UP001227101"/>
    </source>
</evidence>
<feature type="domain" description="HTH luxR-type" evidence="5">
    <location>
        <begin position="1"/>
        <end position="65"/>
    </location>
</feature>
<dbReference type="PANTHER" id="PTHR44688">
    <property type="entry name" value="DNA-BINDING TRANSCRIPTIONAL ACTIVATOR DEVR_DOSR"/>
    <property type="match status" value="1"/>
</dbReference>
<feature type="region of interest" description="Disordered" evidence="4">
    <location>
        <begin position="72"/>
        <end position="113"/>
    </location>
</feature>
<name>A0ABY8XC27_9PSEU</name>
<keyword evidence="3" id="KW-0804">Transcription</keyword>
<dbReference type="InterPro" id="IPR000792">
    <property type="entry name" value="Tscrpt_reg_LuxR_C"/>
</dbReference>
<dbReference type="EMBL" id="CP127173">
    <property type="protein sequence ID" value="WIV52879.1"/>
    <property type="molecule type" value="Genomic_DNA"/>
</dbReference>
<dbReference type="PRINTS" id="PR00038">
    <property type="entry name" value="HTHLUXR"/>
</dbReference>
<keyword evidence="1" id="KW-0805">Transcription regulation</keyword>
<evidence type="ECO:0000256" key="4">
    <source>
        <dbReference type="SAM" id="MobiDB-lite"/>
    </source>
</evidence>